<feature type="chain" id="PRO_5047217640" evidence="1">
    <location>
        <begin position="19"/>
        <end position="201"/>
    </location>
</feature>
<dbReference type="Gene3D" id="3.40.30.10">
    <property type="entry name" value="Glutaredoxin"/>
    <property type="match status" value="1"/>
</dbReference>
<dbReference type="Pfam" id="PF00578">
    <property type="entry name" value="AhpC-TSA"/>
    <property type="match status" value="1"/>
</dbReference>
<dbReference type="InterPro" id="IPR000866">
    <property type="entry name" value="AhpC/TSA"/>
</dbReference>
<gene>
    <name evidence="3" type="ORF">Q0590_14270</name>
</gene>
<evidence type="ECO:0000313" key="3">
    <source>
        <dbReference type="EMBL" id="MDO1447430.1"/>
    </source>
</evidence>
<proteinExistence type="predicted"/>
<dbReference type="InterPro" id="IPR036249">
    <property type="entry name" value="Thioredoxin-like_sf"/>
</dbReference>
<dbReference type="PROSITE" id="PS51352">
    <property type="entry name" value="THIOREDOXIN_2"/>
    <property type="match status" value="1"/>
</dbReference>
<comment type="caution">
    <text evidence="3">The sequence shown here is derived from an EMBL/GenBank/DDBJ whole genome shotgun (WGS) entry which is preliminary data.</text>
</comment>
<feature type="signal peptide" evidence="1">
    <location>
        <begin position="1"/>
        <end position="18"/>
    </location>
</feature>
<protein>
    <submittedName>
        <fullName evidence="3">Thioredoxin family protein</fullName>
    </submittedName>
</protein>
<dbReference type="RefSeq" id="WP_302038234.1">
    <property type="nucleotide sequence ID" value="NZ_JAUKPO010000007.1"/>
</dbReference>
<keyword evidence="1" id="KW-0732">Signal</keyword>
<dbReference type="InterPro" id="IPR047262">
    <property type="entry name" value="PRX-like1"/>
</dbReference>
<keyword evidence="4" id="KW-1185">Reference proteome</keyword>
<dbReference type="InterPro" id="IPR013766">
    <property type="entry name" value="Thioredoxin_domain"/>
</dbReference>
<feature type="domain" description="Thioredoxin" evidence="2">
    <location>
        <begin position="23"/>
        <end position="182"/>
    </location>
</feature>
<reference evidence="3" key="1">
    <citation type="submission" date="2023-07" db="EMBL/GenBank/DDBJ databases">
        <title>The genome sequence of Rhodocytophaga aerolata KACC 12507.</title>
        <authorList>
            <person name="Zhang X."/>
        </authorList>
    </citation>
    <scope>NUCLEOTIDE SEQUENCE</scope>
    <source>
        <strain evidence="3">KACC 12507</strain>
    </source>
</reference>
<sequence>MKILSLFFVTLFSLYSSDAEPNLQTGNKIENFTLTNTITNRPVSLTDFASEKGVVIVFTSNYCPYSKLYEDRIITLANQFNAQGIKFLMVNSNTSADNIDDTVEEMTRYAREKNWQIPYLADKEHTLSNRLGATKTPEAFVLQNTGNGAFIVKYKGAIDDNPQLPNAASAFYLRDAINAIVNKRNLAVVEKRATGCMIKKE</sequence>
<dbReference type="EMBL" id="JAUKPO010000007">
    <property type="protein sequence ID" value="MDO1447430.1"/>
    <property type="molecule type" value="Genomic_DNA"/>
</dbReference>
<dbReference type="SUPFAM" id="SSF52833">
    <property type="entry name" value="Thioredoxin-like"/>
    <property type="match status" value="1"/>
</dbReference>
<evidence type="ECO:0000259" key="2">
    <source>
        <dbReference type="PROSITE" id="PS51352"/>
    </source>
</evidence>
<dbReference type="CDD" id="cd02969">
    <property type="entry name" value="PRX_like1"/>
    <property type="match status" value="1"/>
</dbReference>
<dbReference type="Proteomes" id="UP001168528">
    <property type="component" value="Unassembled WGS sequence"/>
</dbReference>
<name>A0ABT8R9R2_9BACT</name>
<accession>A0ABT8R9R2</accession>
<evidence type="ECO:0000313" key="4">
    <source>
        <dbReference type="Proteomes" id="UP001168528"/>
    </source>
</evidence>
<dbReference type="PANTHER" id="PTHR43640:SF1">
    <property type="entry name" value="THIOREDOXIN-DEPENDENT PEROXIREDOXIN"/>
    <property type="match status" value="1"/>
</dbReference>
<dbReference type="PANTHER" id="PTHR43640">
    <property type="entry name" value="OS07G0260300 PROTEIN"/>
    <property type="match status" value="1"/>
</dbReference>
<organism evidence="3 4">
    <name type="scientific">Rhodocytophaga aerolata</name>
    <dbReference type="NCBI Taxonomy" id="455078"/>
    <lineage>
        <taxon>Bacteria</taxon>
        <taxon>Pseudomonadati</taxon>
        <taxon>Bacteroidota</taxon>
        <taxon>Cytophagia</taxon>
        <taxon>Cytophagales</taxon>
        <taxon>Rhodocytophagaceae</taxon>
        <taxon>Rhodocytophaga</taxon>
    </lineage>
</organism>
<evidence type="ECO:0000256" key="1">
    <source>
        <dbReference type="SAM" id="SignalP"/>
    </source>
</evidence>